<dbReference type="EMBL" id="PDNU01000001">
    <property type="protein sequence ID" value="PHK96938.1"/>
    <property type="molecule type" value="Genomic_DNA"/>
</dbReference>
<evidence type="ECO:0000256" key="1">
    <source>
        <dbReference type="SAM" id="Phobius"/>
    </source>
</evidence>
<protein>
    <submittedName>
        <fullName evidence="2">Uncharacterized protein</fullName>
    </submittedName>
</protein>
<feature type="transmembrane region" description="Helical" evidence="1">
    <location>
        <begin position="35"/>
        <end position="55"/>
    </location>
</feature>
<gene>
    <name evidence="2" type="ORF">CR162_00765</name>
</gene>
<reference evidence="2 3" key="1">
    <citation type="submission" date="2017-10" db="EMBL/GenBank/DDBJ databases">
        <authorList>
            <person name="Banno H."/>
            <person name="Chua N.-H."/>
        </authorList>
    </citation>
    <scope>NUCLEOTIDE SEQUENCE [LARGE SCALE GENOMIC DNA]</scope>
    <source>
        <strain evidence="2 3">YW11</strain>
    </source>
</reference>
<dbReference type="Proteomes" id="UP000223527">
    <property type="component" value="Unassembled WGS sequence"/>
</dbReference>
<organism evidence="2 3">
    <name type="scientific">Teichococcus rhizosphaerae</name>
    <dbReference type="NCBI Taxonomy" id="1335062"/>
    <lineage>
        <taxon>Bacteria</taxon>
        <taxon>Pseudomonadati</taxon>
        <taxon>Pseudomonadota</taxon>
        <taxon>Alphaproteobacteria</taxon>
        <taxon>Acetobacterales</taxon>
        <taxon>Roseomonadaceae</taxon>
        <taxon>Roseomonas</taxon>
    </lineage>
</organism>
<accession>A0A2C7A9Z8</accession>
<dbReference type="AlphaFoldDB" id="A0A2C7A9Z8"/>
<proteinExistence type="predicted"/>
<name>A0A2C7A9Z8_9PROT</name>
<dbReference type="OrthoDB" id="7282178at2"/>
<keyword evidence="3" id="KW-1185">Reference proteome</keyword>
<keyword evidence="1" id="KW-0812">Transmembrane</keyword>
<evidence type="ECO:0000313" key="2">
    <source>
        <dbReference type="EMBL" id="PHK96938.1"/>
    </source>
</evidence>
<dbReference type="RefSeq" id="WP_099093627.1">
    <property type="nucleotide sequence ID" value="NZ_PDNU01000001.1"/>
</dbReference>
<sequence length="60" mass="6521">MAFSDVMRLVGLGILALMGLLIARSNMPLITTQHIGLALFLGAIGYGLLLVKRHFDRTLP</sequence>
<feature type="transmembrane region" description="Helical" evidence="1">
    <location>
        <begin position="6"/>
        <end position="23"/>
    </location>
</feature>
<evidence type="ECO:0000313" key="3">
    <source>
        <dbReference type="Proteomes" id="UP000223527"/>
    </source>
</evidence>
<comment type="caution">
    <text evidence="2">The sequence shown here is derived from an EMBL/GenBank/DDBJ whole genome shotgun (WGS) entry which is preliminary data.</text>
</comment>
<keyword evidence="1" id="KW-0472">Membrane</keyword>
<keyword evidence="1" id="KW-1133">Transmembrane helix</keyword>